<evidence type="ECO:0000256" key="1">
    <source>
        <dbReference type="ARBA" id="ARBA00023002"/>
    </source>
</evidence>
<dbReference type="EMBL" id="VOHK01000008">
    <property type="protein sequence ID" value="TWT17790.1"/>
    <property type="molecule type" value="Genomic_DNA"/>
</dbReference>
<dbReference type="SUPFAM" id="SSF54373">
    <property type="entry name" value="FAD-linked reductases, C-terminal domain"/>
    <property type="match status" value="1"/>
</dbReference>
<feature type="domain" description="FAD dependent oxidoreductase" evidence="2">
    <location>
        <begin position="6"/>
        <end position="399"/>
    </location>
</feature>
<dbReference type="Proteomes" id="UP000319980">
    <property type="component" value="Unassembled WGS sequence"/>
</dbReference>
<dbReference type="InterPro" id="IPR036188">
    <property type="entry name" value="FAD/NAD-bd_sf"/>
</dbReference>
<dbReference type="RefSeq" id="WP_146388976.1">
    <property type="nucleotide sequence ID" value="NZ_VOHK01000008.1"/>
</dbReference>
<evidence type="ECO:0000313" key="3">
    <source>
        <dbReference type="EMBL" id="TWT17790.1"/>
    </source>
</evidence>
<gene>
    <name evidence="3" type="ORF">FQY83_15970</name>
</gene>
<dbReference type="GO" id="GO:0016491">
    <property type="term" value="F:oxidoreductase activity"/>
    <property type="evidence" value="ECO:0007669"/>
    <property type="project" value="UniProtKB-KW"/>
</dbReference>
<keyword evidence="1" id="KW-0560">Oxidoreductase</keyword>
<dbReference type="PANTHER" id="PTHR13847:SF289">
    <property type="entry name" value="GLYCINE OXIDASE"/>
    <property type="match status" value="1"/>
</dbReference>
<dbReference type="Gene3D" id="3.30.9.10">
    <property type="entry name" value="D-Amino Acid Oxidase, subunit A, domain 2"/>
    <property type="match status" value="1"/>
</dbReference>
<sequence length="419" mass="45680">MSERSDILVIGAGVSGLASALCLLERGRSVRVVDAGRVGGGSSHGNCGTLTPSHAGPLHAPGMVAKALRWMLTPDAPFYVKPRFDPTLWQWMLRFAARCNERDWAASARARAAILNASRAAYPDWVARHAPDCEYAEPGTCCVFRDAGELDATVRRLPPLRELGIDCEVIDGPTLLAQEPALREGVAGAVVYPGDAQLRPDRYVAALARAVRALGGVIEEHCEVRAVERDGDGMRADTARGERRAREVLLATGAWSPLLAKSLRLPWLRGAMQPGKGYSITYSRPGLAPRRPMTLHERKVCVTVWEDGFRLGSTMEFSGHDTALNRRRLDALERGAAEYLHEPVGPEKREEWYGWRPLSWDDLPIIGRAPGHDRLWLATGHGMLGVSMSPATGRLLAELVAGESPHIDPAPYSPARFAS</sequence>
<protein>
    <submittedName>
        <fullName evidence="3">FAD-dependent oxidoreductase</fullName>
    </submittedName>
</protein>
<evidence type="ECO:0000313" key="4">
    <source>
        <dbReference type="Proteomes" id="UP000319980"/>
    </source>
</evidence>
<dbReference type="PANTHER" id="PTHR13847">
    <property type="entry name" value="SARCOSINE DEHYDROGENASE-RELATED"/>
    <property type="match status" value="1"/>
</dbReference>
<comment type="caution">
    <text evidence="3">The sequence shown here is derived from an EMBL/GenBank/DDBJ whole genome shotgun (WGS) entry which is preliminary data.</text>
</comment>
<proteinExistence type="predicted"/>
<dbReference type="OrthoDB" id="9805337at2"/>
<name>A0A5C5TX96_9GAMM</name>
<keyword evidence="4" id="KW-1185">Reference proteome</keyword>
<dbReference type="InterPro" id="IPR006076">
    <property type="entry name" value="FAD-dep_OxRdtase"/>
</dbReference>
<dbReference type="GO" id="GO:0005737">
    <property type="term" value="C:cytoplasm"/>
    <property type="evidence" value="ECO:0007669"/>
    <property type="project" value="TreeGrafter"/>
</dbReference>
<dbReference type="Gene3D" id="3.50.50.60">
    <property type="entry name" value="FAD/NAD(P)-binding domain"/>
    <property type="match status" value="2"/>
</dbReference>
<evidence type="ECO:0000259" key="2">
    <source>
        <dbReference type="Pfam" id="PF01266"/>
    </source>
</evidence>
<reference evidence="3 4" key="1">
    <citation type="journal article" date="2008" name="Int. J. Syst. Evol. Microbiol.">
        <title>Luteimonas marina sp. nov., isolated from seawater.</title>
        <authorList>
            <person name="Baik K.S."/>
            <person name="Park S.C."/>
            <person name="Kim M.S."/>
            <person name="Kim E.M."/>
            <person name="Park C."/>
            <person name="Chun J."/>
            <person name="Seong C.N."/>
        </authorList>
    </citation>
    <scope>NUCLEOTIDE SEQUENCE [LARGE SCALE GENOMIC DNA]</scope>
    <source>
        <strain evidence="3 4">FR1330</strain>
    </source>
</reference>
<dbReference type="SUPFAM" id="SSF51905">
    <property type="entry name" value="FAD/NAD(P)-binding domain"/>
    <property type="match status" value="1"/>
</dbReference>
<accession>A0A5C5TX96</accession>
<dbReference type="AlphaFoldDB" id="A0A5C5TX96"/>
<organism evidence="3 4">
    <name type="scientific">Luteimonas marina</name>
    <dbReference type="NCBI Taxonomy" id="488485"/>
    <lineage>
        <taxon>Bacteria</taxon>
        <taxon>Pseudomonadati</taxon>
        <taxon>Pseudomonadota</taxon>
        <taxon>Gammaproteobacteria</taxon>
        <taxon>Lysobacterales</taxon>
        <taxon>Lysobacteraceae</taxon>
        <taxon>Luteimonas</taxon>
    </lineage>
</organism>
<dbReference type="Pfam" id="PF01266">
    <property type="entry name" value="DAO"/>
    <property type="match status" value="1"/>
</dbReference>